<dbReference type="EMBL" id="CCBC010000027">
    <property type="protein sequence ID" value="CDO16933.1"/>
    <property type="molecule type" value="Genomic_DNA"/>
</dbReference>
<reference evidence="4 5" key="1">
    <citation type="submission" date="2014-02" db="EMBL/GenBank/DDBJ databases">
        <authorList>
            <person name="Manrique M."/>
        </authorList>
    </citation>
    <scope>NUCLEOTIDE SEQUENCE [LARGE SCALE GENOMIC DNA]</scope>
    <source>
        <strain evidence="4 5">LMG17956</strain>
    </source>
</reference>
<proteinExistence type="predicted"/>
<dbReference type="InterPro" id="IPR050661">
    <property type="entry name" value="BglG_antiterminators"/>
</dbReference>
<dbReference type="Proteomes" id="UP000027584">
    <property type="component" value="Unassembled WGS sequence"/>
</dbReference>
<dbReference type="AlphaFoldDB" id="A0A060RFL7"/>
<sequence length="356" mass="41465">MLLTKREEQLLKAFLEFGKLSIDNISDILKVSKRTVYRTIADLTDSLATLDVDIVKEENKYQLLGNLENLSDFTTQVAYTRNERLNLITYQLLISDEEVTNDDLQEQFAVSNVTIIQDIADIEKRLKDFDLILERKKGYFLSSPTHNKRRVLAILLTNNISLPNFWKHDYNHFTIVSSEQLKQATEVFQRYQKELPEFDAKLTQFFIILLALTNWGQVELRATPVTKVSLEFSQKVFADFSRMSGQFYSLKEILYYAEMVDELAVKRQETPLFNENFDSEFFYNVSNLIDKVARYTKINFAKDQVLFKFLFNHIRLNLAVPLIFGLCQVILGKFFKSPKSISSFVQLGYLSLRLVG</sequence>
<dbReference type="InterPro" id="IPR013196">
    <property type="entry name" value="HTH_11"/>
</dbReference>
<accession>A0A060RFL7</accession>
<gene>
    <name evidence="4" type="ORF">BN963_SGAL_00112</name>
</gene>
<evidence type="ECO:0000313" key="5">
    <source>
        <dbReference type="Proteomes" id="UP000027584"/>
    </source>
</evidence>
<feature type="domain" description="Helix-turn-helix type 11" evidence="3">
    <location>
        <begin position="84"/>
        <end position="139"/>
    </location>
</feature>
<dbReference type="Gene3D" id="1.10.10.10">
    <property type="entry name" value="Winged helix-like DNA-binding domain superfamily/Winged helix DNA-binding domain"/>
    <property type="match status" value="2"/>
</dbReference>
<evidence type="ECO:0000259" key="3">
    <source>
        <dbReference type="Pfam" id="PF08279"/>
    </source>
</evidence>
<name>A0A060RFL7_9STRE</name>
<dbReference type="InterPro" id="IPR036388">
    <property type="entry name" value="WH-like_DNA-bd_sf"/>
</dbReference>
<keyword evidence="1" id="KW-0805">Transcription regulation</keyword>
<evidence type="ECO:0000256" key="1">
    <source>
        <dbReference type="ARBA" id="ARBA00023015"/>
    </source>
</evidence>
<reference evidence="4 5" key="2">
    <citation type="submission" date="2014-05" db="EMBL/GenBank/DDBJ databases">
        <title>Genome sequence of Streptococcus gallolyticus.</title>
        <authorList>
            <person name="Del Campo R."/>
        </authorList>
    </citation>
    <scope>NUCLEOTIDE SEQUENCE [LARGE SCALE GENOMIC DNA]</scope>
    <source>
        <strain evidence="4 5">LMG17956</strain>
    </source>
</reference>
<protein>
    <submittedName>
        <fullName evidence="4">Putative transcriptional regulator, antiterminato r BglG family</fullName>
    </submittedName>
</protein>
<dbReference type="Pfam" id="PF08279">
    <property type="entry name" value="HTH_11"/>
    <property type="match status" value="2"/>
</dbReference>
<dbReference type="PANTHER" id="PTHR30185">
    <property type="entry name" value="CRYPTIC BETA-GLUCOSIDE BGL OPERON ANTITERMINATOR"/>
    <property type="match status" value="1"/>
</dbReference>
<evidence type="ECO:0000256" key="2">
    <source>
        <dbReference type="ARBA" id="ARBA00023163"/>
    </source>
</evidence>
<keyword evidence="2" id="KW-0804">Transcription</keyword>
<dbReference type="InterPro" id="IPR036390">
    <property type="entry name" value="WH_DNA-bd_sf"/>
</dbReference>
<feature type="domain" description="Helix-turn-helix type 11" evidence="3">
    <location>
        <begin position="6"/>
        <end position="58"/>
    </location>
</feature>
<organism evidence="4 5">
    <name type="scientific">Streptococcus gallolyticus</name>
    <dbReference type="NCBI Taxonomy" id="315405"/>
    <lineage>
        <taxon>Bacteria</taxon>
        <taxon>Bacillati</taxon>
        <taxon>Bacillota</taxon>
        <taxon>Bacilli</taxon>
        <taxon>Lactobacillales</taxon>
        <taxon>Streptococcaceae</taxon>
        <taxon>Streptococcus</taxon>
    </lineage>
</organism>
<evidence type="ECO:0000313" key="4">
    <source>
        <dbReference type="EMBL" id="CDO16933.1"/>
    </source>
</evidence>
<dbReference type="SUPFAM" id="SSF46785">
    <property type="entry name" value="Winged helix' DNA-binding domain"/>
    <property type="match status" value="1"/>
</dbReference>
<dbReference type="PANTHER" id="PTHR30185:SF18">
    <property type="entry name" value="TRANSCRIPTIONAL REGULATOR MTLR"/>
    <property type="match status" value="1"/>
</dbReference>
<comment type="caution">
    <text evidence="4">The sequence shown here is derived from an EMBL/GenBank/DDBJ whole genome shotgun (WGS) entry which is preliminary data.</text>
</comment>